<comment type="cofactor">
    <cofactor evidence="1 9">
        <name>heme</name>
        <dbReference type="ChEBI" id="CHEBI:30413"/>
    </cofactor>
</comment>
<evidence type="ECO:0000313" key="12">
    <source>
        <dbReference type="Proteomes" id="UP000305067"/>
    </source>
</evidence>
<keyword evidence="10" id="KW-1133">Transmembrane helix</keyword>
<evidence type="ECO:0000256" key="8">
    <source>
        <dbReference type="ARBA" id="ARBA00023033"/>
    </source>
</evidence>
<keyword evidence="10" id="KW-0472">Membrane</keyword>
<dbReference type="InterPro" id="IPR050364">
    <property type="entry name" value="Cytochrome_P450_fung"/>
</dbReference>
<accession>A0A5C3Q9B1</accession>
<dbReference type="SUPFAM" id="SSF48264">
    <property type="entry name" value="Cytochrome P450"/>
    <property type="match status" value="1"/>
</dbReference>
<dbReference type="PRINTS" id="PR00463">
    <property type="entry name" value="EP450I"/>
</dbReference>
<evidence type="ECO:0000256" key="10">
    <source>
        <dbReference type="SAM" id="Phobius"/>
    </source>
</evidence>
<keyword evidence="5 9" id="KW-0479">Metal-binding</keyword>
<evidence type="ECO:0000256" key="5">
    <source>
        <dbReference type="ARBA" id="ARBA00022723"/>
    </source>
</evidence>
<dbReference type="CDD" id="cd11065">
    <property type="entry name" value="CYP64-like"/>
    <property type="match status" value="1"/>
</dbReference>
<dbReference type="InterPro" id="IPR001128">
    <property type="entry name" value="Cyt_P450"/>
</dbReference>
<evidence type="ECO:0000256" key="9">
    <source>
        <dbReference type="PIRSR" id="PIRSR602401-1"/>
    </source>
</evidence>
<dbReference type="PANTHER" id="PTHR46300:SF7">
    <property type="entry name" value="P450, PUTATIVE (EUROFUNG)-RELATED"/>
    <property type="match status" value="1"/>
</dbReference>
<feature type="binding site" description="axial binding residue" evidence="9">
    <location>
        <position position="452"/>
    </location>
    <ligand>
        <name>heme</name>
        <dbReference type="ChEBI" id="CHEBI:30413"/>
    </ligand>
    <ligandPart>
        <name>Fe</name>
        <dbReference type="ChEBI" id="CHEBI:18248"/>
    </ligandPart>
</feature>
<evidence type="ECO:0000256" key="2">
    <source>
        <dbReference type="ARBA" id="ARBA00005179"/>
    </source>
</evidence>
<reference evidence="11 12" key="1">
    <citation type="journal article" date="2019" name="Nat. Ecol. Evol.">
        <title>Megaphylogeny resolves global patterns of mushroom evolution.</title>
        <authorList>
            <person name="Varga T."/>
            <person name="Krizsan K."/>
            <person name="Foldi C."/>
            <person name="Dima B."/>
            <person name="Sanchez-Garcia M."/>
            <person name="Sanchez-Ramirez S."/>
            <person name="Szollosi G.J."/>
            <person name="Szarkandi J.G."/>
            <person name="Papp V."/>
            <person name="Albert L."/>
            <person name="Andreopoulos W."/>
            <person name="Angelini C."/>
            <person name="Antonin V."/>
            <person name="Barry K.W."/>
            <person name="Bougher N.L."/>
            <person name="Buchanan P."/>
            <person name="Buyck B."/>
            <person name="Bense V."/>
            <person name="Catcheside P."/>
            <person name="Chovatia M."/>
            <person name="Cooper J."/>
            <person name="Damon W."/>
            <person name="Desjardin D."/>
            <person name="Finy P."/>
            <person name="Geml J."/>
            <person name="Haridas S."/>
            <person name="Hughes K."/>
            <person name="Justo A."/>
            <person name="Karasinski D."/>
            <person name="Kautmanova I."/>
            <person name="Kiss B."/>
            <person name="Kocsube S."/>
            <person name="Kotiranta H."/>
            <person name="LaButti K.M."/>
            <person name="Lechner B.E."/>
            <person name="Liimatainen K."/>
            <person name="Lipzen A."/>
            <person name="Lukacs Z."/>
            <person name="Mihaltcheva S."/>
            <person name="Morgado L.N."/>
            <person name="Niskanen T."/>
            <person name="Noordeloos M.E."/>
            <person name="Ohm R.A."/>
            <person name="Ortiz-Santana B."/>
            <person name="Ovrebo C."/>
            <person name="Racz N."/>
            <person name="Riley R."/>
            <person name="Savchenko A."/>
            <person name="Shiryaev A."/>
            <person name="Soop K."/>
            <person name="Spirin V."/>
            <person name="Szebenyi C."/>
            <person name="Tomsovsky M."/>
            <person name="Tulloss R.E."/>
            <person name="Uehling J."/>
            <person name="Grigoriev I.V."/>
            <person name="Vagvolgyi C."/>
            <person name="Papp T."/>
            <person name="Martin F.M."/>
            <person name="Miettinen O."/>
            <person name="Hibbett D.S."/>
            <person name="Nagy L.G."/>
        </authorList>
    </citation>
    <scope>NUCLEOTIDE SEQUENCE [LARGE SCALE GENOMIC DNA]</scope>
    <source>
        <strain evidence="11 12">CBS 309.79</strain>
    </source>
</reference>
<dbReference type="InterPro" id="IPR036396">
    <property type="entry name" value="Cyt_P450_sf"/>
</dbReference>
<evidence type="ECO:0000256" key="3">
    <source>
        <dbReference type="ARBA" id="ARBA00010617"/>
    </source>
</evidence>
<keyword evidence="12" id="KW-1185">Reference proteome</keyword>
<dbReference type="GO" id="GO:0016705">
    <property type="term" value="F:oxidoreductase activity, acting on paired donors, with incorporation or reduction of molecular oxygen"/>
    <property type="evidence" value="ECO:0007669"/>
    <property type="project" value="InterPro"/>
</dbReference>
<keyword evidence="6" id="KW-0560">Oxidoreductase</keyword>
<protein>
    <submittedName>
        <fullName evidence="11">Cytochrome P450</fullName>
    </submittedName>
</protein>
<dbReference type="OrthoDB" id="2789670at2759"/>
<evidence type="ECO:0000256" key="4">
    <source>
        <dbReference type="ARBA" id="ARBA00022617"/>
    </source>
</evidence>
<comment type="similarity">
    <text evidence="3">Belongs to the cytochrome P450 family.</text>
</comment>
<evidence type="ECO:0000256" key="7">
    <source>
        <dbReference type="ARBA" id="ARBA00023004"/>
    </source>
</evidence>
<keyword evidence="7 9" id="KW-0408">Iron</keyword>
<dbReference type="Proteomes" id="UP000305067">
    <property type="component" value="Unassembled WGS sequence"/>
</dbReference>
<keyword evidence="4 9" id="KW-0349">Heme</keyword>
<dbReference type="InterPro" id="IPR002401">
    <property type="entry name" value="Cyt_P450_E_grp-I"/>
</dbReference>
<dbReference type="STRING" id="1884261.A0A5C3Q9B1"/>
<gene>
    <name evidence="11" type="ORF">BDV98DRAFT_608050</name>
</gene>
<dbReference type="PANTHER" id="PTHR46300">
    <property type="entry name" value="P450, PUTATIVE (EUROFUNG)-RELATED-RELATED"/>
    <property type="match status" value="1"/>
</dbReference>
<evidence type="ECO:0000256" key="1">
    <source>
        <dbReference type="ARBA" id="ARBA00001971"/>
    </source>
</evidence>
<keyword evidence="8" id="KW-0503">Monooxygenase</keyword>
<evidence type="ECO:0000256" key="6">
    <source>
        <dbReference type="ARBA" id="ARBA00023002"/>
    </source>
</evidence>
<dbReference type="GO" id="GO:0020037">
    <property type="term" value="F:heme binding"/>
    <property type="evidence" value="ECO:0007669"/>
    <property type="project" value="InterPro"/>
</dbReference>
<dbReference type="EMBL" id="ML178855">
    <property type="protein sequence ID" value="TFK96758.1"/>
    <property type="molecule type" value="Genomic_DNA"/>
</dbReference>
<dbReference type="AlphaFoldDB" id="A0A5C3Q9B1"/>
<dbReference type="Gene3D" id="1.10.630.10">
    <property type="entry name" value="Cytochrome P450"/>
    <property type="match status" value="1"/>
</dbReference>
<sequence length="517" mass="57879">MAIASLNLSSRWVLYAASCLGIFAALLLKLTVQRRASKLPPGPKGSFLAGIPDSVLRVEPWKMYHRWSEHYQSQIISFRTHTRLIIVLNSRTAILDLLNKRLNIYSDRPQSWMYNELCGRGKSVFNVSSSPEDMERHRTYRKLLQLGLGSGATRGYKDLLEEQARGMLRRLESEPRKYETHVRRNATAVIMKLAYGYTIAENDASDFFVGAAEEASRISGWAMAPGRWLVDSFPFLRFVPSWVPGAHFQTQGKIWRDRLSALSSMPHEWTRKQMESGTYLDSFTSQLIRPGGPGTEFVGSNMEDIVKWCAGGLYAGAADTTVSAILSFILLMSLYPSVQRSVQDEIDDVIGDARLPSNDDLGKLHKLEAVLKEVLRFAPIAPLALPHRLTEDDYYAGYHLPKGATVIANVWSIMNDPTLYPSPSTFDPSRFVGSTPQQDPKVFSYGFGRRTCPGAHFSEPVMLISMASILSRFDIVRLGVGKEAEVSFTSGITSRIKPFDVEFVRRLGTHQPVGDSE</sequence>
<dbReference type="PRINTS" id="PR00385">
    <property type="entry name" value="P450"/>
</dbReference>
<dbReference type="GO" id="GO:0004497">
    <property type="term" value="F:monooxygenase activity"/>
    <property type="evidence" value="ECO:0007669"/>
    <property type="project" value="UniProtKB-KW"/>
</dbReference>
<dbReference type="GO" id="GO:0005506">
    <property type="term" value="F:iron ion binding"/>
    <property type="evidence" value="ECO:0007669"/>
    <property type="project" value="InterPro"/>
</dbReference>
<organism evidence="11 12">
    <name type="scientific">Pterulicium gracile</name>
    <dbReference type="NCBI Taxonomy" id="1884261"/>
    <lineage>
        <taxon>Eukaryota</taxon>
        <taxon>Fungi</taxon>
        <taxon>Dikarya</taxon>
        <taxon>Basidiomycota</taxon>
        <taxon>Agaricomycotina</taxon>
        <taxon>Agaricomycetes</taxon>
        <taxon>Agaricomycetidae</taxon>
        <taxon>Agaricales</taxon>
        <taxon>Pleurotineae</taxon>
        <taxon>Pterulaceae</taxon>
        <taxon>Pterulicium</taxon>
    </lineage>
</organism>
<comment type="pathway">
    <text evidence="2">Secondary metabolite biosynthesis.</text>
</comment>
<keyword evidence="10" id="KW-0812">Transmembrane</keyword>
<name>A0A5C3Q9B1_9AGAR</name>
<evidence type="ECO:0000313" key="11">
    <source>
        <dbReference type="EMBL" id="TFK96758.1"/>
    </source>
</evidence>
<proteinExistence type="inferred from homology"/>
<feature type="transmembrane region" description="Helical" evidence="10">
    <location>
        <begin position="12"/>
        <end position="32"/>
    </location>
</feature>
<dbReference type="Pfam" id="PF00067">
    <property type="entry name" value="p450"/>
    <property type="match status" value="1"/>
</dbReference>